<organism evidence="1 2">
    <name type="scientific">Kosakonia sacchari</name>
    <dbReference type="NCBI Taxonomy" id="1158459"/>
    <lineage>
        <taxon>Bacteria</taxon>
        <taxon>Pseudomonadati</taxon>
        <taxon>Pseudomonadota</taxon>
        <taxon>Gammaproteobacteria</taxon>
        <taxon>Enterobacterales</taxon>
        <taxon>Enterobacteriaceae</taxon>
        <taxon>Kosakonia</taxon>
    </lineage>
</organism>
<dbReference type="RefSeq" id="WP_305736433.1">
    <property type="nucleotide sequence ID" value="NZ_CP137744.1"/>
</dbReference>
<gene>
    <name evidence="1" type="ORF">Q8Y70_14505</name>
</gene>
<reference evidence="1 2" key="1">
    <citation type="submission" date="2023-10" db="EMBL/GenBank/DDBJ databases">
        <title>Genome sequencing of the isolated polysaccharide-producing bacterium Kosakonia sacchari KS2022.</title>
        <authorList>
            <person name="Yi X."/>
        </authorList>
    </citation>
    <scope>NUCLEOTIDE SEQUENCE [LARGE SCALE GENOMIC DNA]</scope>
    <source>
        <strain evidence="1 2">KS2022</strain>
    </source>
</reference>
<name>A0ABZ0MK19_9ENTR</name>
<sequence length="81" mass="9030">MDNLIWPFENQPNTAVIANRKIISFEEWIAFVSHDNEDGAGQFHTHPSVPLCEVDAMLVSLQNIVSLDRSLIALADLLLGK</sequence>
<keyword evidence="2" id="KW-1185">Reference proteome</keyword>
<protein>
    <submittedName>
        <fullName evidence="1">Uncharacterized protein</fullName>
    </submittedName>
</protein>
<accession>A0ABZ0MK19</accession>
<proteinExistence type="predicted"/>
<dbReference type="Proteomes" id="UP001302368">
    <property type="component" value="Chromosome"/>
</dbReference>
<evidence type="ECO:0000313" key="2">
    <source>
        <dbReference type="Proteomes" id="UP001302368"/>
    </source>
</evidence>
<evidence type="ECO:0000313" key="1">
    <source>
        <dbReference type="EMBL" id="WOZ75822.1"/>
    </source>
</evidence>
<dbReference type="EMBL" id="CP137744">
    <property type="protein sequence ID" value="WOZ75822.1"/>
    <property type="molecule type" value="Genomic_DNA"/>
</dbReference>